<keyword evidence="2" id="KW-0472">Membrane</keyword>
<dbReference type="EMBL" id="JACHVY010000013">
    <property type="protein sequence ID" value="MBB2903652.1"/>
    <property type="molecule type" value="Genomic_DNA"/>
</dbReference>
<organism evidence="3 4">
    <name type="scientific">Kineococcus radiotolerans</name>
    <dbReference type="NCBI Taxonomy" id="131568"/>
    <lineage>
        <taxon>Bacteria</taxon>
        <taxon>Bacillati</taxon>
        <taxon>Actinomycetota</taxon>
        <taxon>Actinomycetes</taxon>
        <taxon>Kineosporiales</taxon>
        <taxon>Kineosporiaceae</taxon>
        <taxon>Kineococcus</taxon>
    </lineage>
</organism>
<comment type="caution">
    <text evidence="3">The sequence shown here is derived from an EMBL/GenBank/DDBJ whole genome shotgun (WGS) entry which is preliminary data.</text>
</comment>
<dbReference type="Proteomes" id="UP000533269">
    <property type="component" value="Unassembled WGS sequence"/>
</dbReference>
<name>A0A7W4TRH4_KINRA</name>
<feature type="region of interest" description="Disordered" evidence="1">
    <location>
        <begin position="161"/>
        <end position="209"/>
    </location>
</feature>
<evidence type="ECO:0008006" key="5">
    <source>
        <dbReference type="Google" id="ProtNLM"/>
    </source>
</evidence>
<dbReference type="AlphaFoldDB" id="A0A7W4TRH4"/>
<reference evidence="3 4" key="2">
    <citation type="submission" date="2020-08" db="EMBL/GenBank/DDBJ databases">
        <authorList>
            <person name="Partida-Martinez L."/>
            <person name="Huntemann M."/>
            <person name="Clum A."/>
            <person name="Wang J."/>
            <person name="Palaniappan K."/>
            <person name="Ritter S."/>
            <person name="Chen I.-M."/>
            <person name="Stamatis D."/>
            <person name="Reddy T."/>
            <person name="O'Malley R."/>
            <person name="Daum C."/>
            <person name="Shapiro N."/>
            <person name="Ivanova N."/>
            <person name="Kyrpides N."/>
            <person name="Woyke T."/>
        </authorList>
    </citation>
    <scope>NUCLEOTIDE SEQUENCE [LARGE SCALE GENOMIC DNA]</scope>
    <source>
        <strain evidence="3 4">AS2.23</strain>
    </source>
</reference>
<keyword evidence="2" id="KW-1133">Transmembrane helix</keyword>
<protein>
    <recommendedName>
        <fullName evidence="5">DUF3592 domain-containing protein</fullName>
    </recommendedName>
</protein>
<reference evidence="3 4" key="1">
    <citation type="submission" date="2020-08" db="EMBL/GenBank/DDBJ databases">
        <title>The Agave Microbiome: Exploring the role of microbial communities in plant adaptations to desert environments.</title>
        <authorList>
            <person name="Partida-Martinez L.P."/>
        </authorList>
    </citation>
    <scope>NUCLEOTIDE SEQUENCE [LARGE SCALE GENOMIC DNA]</scope>
    <source>
        <strain evidence="3 4">AS2.23</strain>
    </source>
</reference>
<keyword evidence="2" id="KW-0812">Transmembrane</keyword>
<accession>A0A7W4TRH4</accession>
<feature type="transmembrane region" description="Helical" evidence="2">
    <location>
        <begin position="116"/>
        <end position="137"/>
    </location>
</feature>
<evidence type="ECO:0000256" key="2">
    <source>
        <dbReference type="SAM" id="Phobius"/>
    </source>
</evidence>
<dbReference type="RefSeq" id="WP_183393252.1">
    <property type="nucleotide sequence ID" value="NZ_JACHVY010000013.1"/>
</dbReference>
<evidence type="ECO:0000256" key="1">
    <source>
        <dbReference type="SAM" id="MobiDB-lite"/>
    </source>
</evidence>
<evidence type="ECO:0000313" key="3">
    <source>
        <dbReference type="EMBL" id="MBB2903652.1"/>
    </source>
</evidence>
<gene>
    <name evidence="3" type="ORF">FHR75_004495</name>
</gene>
<sequence length="209" mass="22988">MPRMPRIPRMLYAKGLVLWLAATVILDIGAGTLTLSLDDDLSQRGVTTSAVVTDVTCGPLDGRSASFDVRADVGDLLFLDCPPRTEHLRVGQVVQVTYDPHDVTNVRLAGYTDRPLGLVFTVVGSAAALTLTGWIVLDLHRGFRSAVEDAALDAVKQQEASERAAARKRKAERRASTRPGHWWRQLKPTARPSSKHTDWPAGYRGRHRT</sequence>
<evidence type="ECO:0000313" key="4">
    <source>
        <dbReference type="Proteomes" id="UP000533269"/>
    </source>
</evidence>
<proteinExistence type="predicted"/>